<name>D6ZBF4_SEGRD</name>
<dbReference type="KEGG" id="srt:Srot_2466"/>
<dbReference type="EMBL" id="CP001958">
    <property type="protein sequence ID" value="ADG98906.1"/>
    <property type="molecule type" value="Genomic_DNA"/>
</dbReference>
<protein>
    <submittedName>
        <fullName evidence="1">Uncharacterized protein</fullName>
    </submittedName>
</protein>
<proteinExistence type="predicted"/>
<evidence type="ECO:0000313" key="1">
    <source>
        <dbReference type="EMBL" id="ADG98906.1"/>
    </source>
</evidence>
<keyword evidence="2" id="KW-1185">Reference proteome</keyword>
<dbReference type="AlphaFoldDB" id="D6ZBF4"/>
<dbReference type="HOGENOM" id="CLU_1524113_0_0_11"/>
<accession>D6ZBF4</accession>
<evidence type="ECO:0000313" key="2">
    <source>
        <dbReference type="Proteomes" id="UP000002247"/>
    </source>
</evidence>
<gene>
    <name evidence="1" type="ordered locus">Srot_2466</name>
</gene>
<reference evidence="1 2" key="1">
    <citation type="journal article" date="2010" name="Stand. Genomic Sci.">
        <title>Complete genome sequence of Segniliparus rotundus type strain (CDC 1076).</title>
        <authorList>
            <person name="Sikorski J."/>
            <person name="Lapidus A."/>
            <person name="Copeland A."/>
            <person name="Misra M."/>
            <person name="Glavina Del Rio T."/>
            <person name="Nolan M."/>
            <person name="Lucas S."/>
            <person name="Chen F."/>
            <person name="Tice H."/>
            <person name="Cheng J.F."/>
            <person name="Jando M."/>
            <person name="Schneider S."/>
            <person name="Bruce D."/>
            <person name="Goodwin L."/>
            <person name="Pitluck S."/>
            <person name="Liolios K."/>
            <person name="Mikhailova N."/>
            <person name="Pati A."/>
            <person name="Ivanova N."/>
            <person name="Mavromatis K."/>
            <person name="Chen A."/>
            <person name="Palaniappan K."/>
            <person name="Chertkov O."/>
            <person name="Land M."/>
            <person name="Hauser L."/>
            <person name="Chang Y.J."/>
            <person name="Jeffries C.D."/>
            <person name="Brettin T."/>
            <person name="Detter J.C."/>
            <person name="Han C."/>
            <person name="Rohde M."/>
            <person name="Goker M."/>
            <person name="Bristow J."/>
            <person name="Eisen J.A."/>
            <person name="Markowitz V."/>
            <person name="Hugenholtz P."/>
            <person name="Kyrpides N.C."/>
            <person name="Klenk H.P."/>
        </authorList>
    </citation>
    <scope>NUCLEOTIDE SEQUENCE [LARGE SCALE GENOMIC DNA]</scope>
    <source>
        <strain evidence="2">ATCC BAA-972 / CDC 1076 / CIP 108378 / DSM 44985 / JCM 13578</strain>
    </source>
</reference>
<dbReference type="STRING" id="640132.Srot_2466"/>
<organism evidence="1 2">
    <name type="scientific">Segniliparus rotundus (strain ATCC BAA-972 / CDC 1076 / CIP 108378 / DSM 44985 / JCM 13578)</name>
    <dbReference type="NCBI Taxonomy" id="640132"/>
    <lineage>
        <taxon>Bacteria</taxon>
        <taxon>Bacillati</taxon>
        <taxon>Actinomycetota</taxon>
        <taxon>Actinomycetes</taxon>
        <taxon>Mycobacteriales</taxon>
        <taxon>Segniliparaceae</taxon>
        <taxon>Segniliparus</taxon>
    </lineage>
</organism>
<sequence length="176" mass="18715">MASNLGDGTKWLAQHWSGAGAQAFTSASDTRRGLADERSSHMTGVAAVLRQGGQQVEQQARNQALALVNDLMRPTTRLGFTLPLALWGTILDSPMREILRVEIRGDIQAAHAEALSRHEGIVVTVQGMQDALAAESAQAIPSSGESTAISSVQARGRTSYGYGGNTWWEDDLAPAS</sequence>
<dbReference type="Proteomes" id="UP000002247">
    <property type="component" value="Chromosome"/>
</dbReference>